<gene>
    <name evidence="3" type="ORF">BK816_06695</name>
</gene>
<feature type="transmembrane region" description="Helical" evidence="2">
    <location>
        <begin position="281"/>
        <end position="308"/>
    </location>
</feature>
<dbReference type="Pfam" id="PF19877">
    <property type="entry name" value="DUF6350"/>
    <property type="match status" value="1"/>
</dbReference>
<feature type="transmembrane region" description="Helical" evidence="2">
    <location>
        <begin position="381"/>
        <end position="409"/>
    </location>
</feature>
<dbReference type="AlphaFoldDB" id="A0A1D9ML64"/>
<evidence type="ECO:0000313" key="3">
    <source>
        <dbReference type="EMBL" id="AOZ73015.1"/>
    </source>
</evidence>
<feature type="transmembrane region" description="Helical" evidence="2">
    <location>
        <begin position="255"/>
        <end position="274"/>
    </location>
</feature>
<sequence>MSAEETTLSTPSKVTTVSGSAQPKLTMPHGWSRLFLAGVEVAFSSWAIVLMLVSGTYALQADNRWLSNVAWTTVLGYATQMWSAALFGGLNLPSGVMTLLPSGATLLILLQSQLALKLRKQCQMGALIFFPLGFVLSTLVIGATAGVPSLLQVCLGAGLVSFVAIVWRALSQIRAYRREQDRTLGMVGDERRKDPVLNWICNLPRDIFRGLEMGYQLLLALVAFTLVFAVVVLAVSWPRLTLVTQMLGGSGTENILLILLQLMFFPVLLAWAAAWTSGAGVYLGVGAWQSTATANLVTVPAIPVLAVFPSQTPGFWPFLWPVFFAFGIYGAWRSRRTLAQLWRVLLVSGVFFALVLALWLWTSSGSLGDGYWQQVGPRFLVAFPIIWLETWGTYALTRLIFSTTVVSWARDKRIKLSTRLRAVPVGDEPATAPVSETNEPA</sequence>
<feature type="region of interest" description="Disordered" evidence="1">
    <location>
        <begin position="1"/>
        <end position="20"/>
    </location>
</feature>
<feature type="transmembrane region" description="Helical" evidence="2">
    <location>
        <begin position="122"/>
        <end position="143"/>
    </location>
</feature>
<proteinExistence type="predicted"/>
<dbReference type="OrthoDB" id="3742900at2"/>
<dbReference type="STRING" id="1912795.BK816_06695"/>
<feature type="transmembrane region" description="Helical" evidence="2">
    <location>
        <begin position="65"/>
        <end position="86"/>
    </location>
</feature>
<feature type="transmembrane region" description="Helical" evidence="2">
    <location>
        <begin position="314"/>
        <end position="332"/>
    </location>
</feature>
<reference evidence="3 4" key="1">
    <citation type="submission" date="2016-10" db="EMBL/GenBank/DDBJ databases">
        <title>Actinomyces aegypiusis sp. nov., isolated from the Aegypius monachus in Qinghai Tibet Plateau China.</title>
        <authorList>
            <person name="Wang Y."/>
        </authorList>
    </citation>
    <scope>NUCLEOTIDE SEQUENCE [LARGE SCALE GENOMIC DNA]</scope>
    <source>
        <strain evidence="3 4">VUL4_3</strain>
    </source>
</reference>
<evidence type="ECO:0000313" key="4">
    <source>
        <dbReference type="Proteomes" id="UP000176288"/>
    </source>
</evidence>
<evidence type="ECO:0000256" key="1">
    <source>
        <dbReference type="SAM" id="MobiDB-lite"/>
    </source>
</evidence>
<name>A0A1D9ML64_9ACTO</name>
<dbReference type="InterPro" id="IPR045931">
    <property type="entry name" value="DUF6350"/>
</dbReference>
<feature type="transmembrane region" description="Helical" evidence="2">
    <location>
        <begin position="344"/>
        <end position="361"/>
    </location>
</feature>
<feature type="transmembrane region" description="Helical" evidence="2">
    <location>
        <begin position="92"/>
        <end position="110"/>
    </location>
</feature>
<dbReference type="Proteomes" id="UP000176288">
    <property type="component" value="Chromosome"/>
</dbReference>
<dbReference type="RefSeq" id="WP_071164479.1">
    <property type="nucleotide sequence ID" value="NZ_CP017812.1"/>
</dbReference>
<evidence type="ECO:0000256" key="2">
    <source>
        <dbReference type="SAM" id="Phobius"/>
    </source>
</evidence>
<dbReference type="KEGG" id="avu:BK816_06695"/>
<keyword evidence="2" id="KW-0812">Transmembrane</keyword>
<keyword evidence="2" id="KW-0472">Membrane</keyword>
<organism evidence="3 4">
    <name type="scientific">Boudabousia tangfeifanii</name>
    <dbReference type="NCBI Taxonomy" id="1912795"/>
    <lineage>
        <taxon>Bacteria</taxon>
        <taxon>Bacillati</taxon>
        <taxon>Actinomycetota</taxon>
        <taxon>Actinomycetes</taxon>
        <taxon>Actinomycetales</taxon>
        <taxon>Actinomycetaceae</taxon>
        <taxon>Boudabousia</taxon>
    </lineage>
</organism>
<protein>
    <submittedName>
        <fullName evidence="3">Uncharacterized protein</fullName>
    </submittedName>
</protein>
<keyword evidence="4" id="KW-1185">Reference proteome</keyword>
<feature type="transmembrane region" description="Helical" evidence="2">
    <location>
        <begin position="215"/>
        <end position="235"/>
    </location>
</feature>
<dbReference type="EMBL" id="CP017812">
    <property type="protein sequence ID" value="AOZ73015.1"/>
    <property type="molecule type" value="Genomic_DNA"/>
</dbReference>
<keyword evidence="2" id="KW-1133">Transmembrane helix</keyword>
<accession>A0A1D9ML64</accession>
<feature type="transmembrane region" description="Helical" evidence="2">
    <location>
        <begin position="34"/>
        <end position="53"/>
    </location>
</feature>
<feature type="transmembrane region" description="Helical" evidence="2">
    <location>
        <begin position="149"/>
        <end position="170"/>
    </location>
</feature>